<comment type="caution">
    <text evidence="1">The sequence shown here is derived from an EMBL/GenBank/DDBJ whole genome shotgun (WGS) entry which is preliminary data.</text>
</comment>
<name>A0A845QP01_9FIRM</name>
<reference evidence="1 2" key="1">
    <citation type="submission" date="2018-08" db="EMBL/GenBank/DDBJ databases">
        <title>Murine metabolic-syndrome-specific gut microbial biobank.</title>
        <authorList>
            <person name="Liu C."/>
        </authorList>
    </citation>
    <scope>NUCLEOTIDE SEQUENCE [LARGE SCALE GENOMIC DNA]</scope>
    <source>
        <strain evidence="1 2">28</strain>
    </source>
</reference>
<keyword evidence="2" id="KW-1185">Reference proteome</keyword>
<dbReference type="Proteomes" id="UP000446866">
    <property type="component" value="Unassembled WGS sequence"/>
</dbReference>
<accession>A0A845QP01</accession>
<evidence type="ECO:0008006" key="3">
    <source>
        <dbReference type="Google" id="ProtNLM"/>
    </source>
</evidence>
<gene>
    <name evidence="1" type="ORF">D0435_12330</name>
</gene>
<proteinExistence type="predicted"/>
<dbReference type="AlphaFoldDB" id="A0A845QP01"/>
<dbReference type="RefSeq" id="WP_160202722.1">
    <property type="nucleotide sequence ID" value="NZ_QXWK01000024.1"/>
</dbReference>
<organism evidence="1 2">
    <name type="scientific">Anaerotruncus colihominis</name>
    <dbReference type="NCBI Taxonomy" id="169435"/>
    <lineage>
        <taxon>Bacteria</taxon>
        <taxon>Bacillati</taxon>
        <taxon>Bacillota</taxon>
        <taxon>Clostridia</taxon>
        <taxon>Eubacteriales</taxon>
        <taxon>Oscillospiraceae</taxon>
        <taxon>Anaerotruncus</taxon>
    </lineage>
</organism>
<dbReference type="EMBL" id="QXWK01000024">
    <property type="protein sequence ID" value="NBH62437.1"/>
    <property type="molecule type" value="Genomic_DNA"/>
</dbReference>
<sequence>MAIQLATDFKPYVDEVMTKASTIDLVAGAEFNFTGANTIKLYKVGTAPMQDYGRNQIKEGNWSHYGAVTTLDATTEEMTLKKDRSFTFEIDKLDEDETKGNLEAASALNRQLREKVLPEIEVHSYGEIIKRAGLRNSETAELTEENIYAAITAASVVLDEAEVPEEGRYILVTPEVLRLMKLNNALAVNEDIGKELRQKGAVAALDGAAIIKVLSKRMPEGFKFLYGHPMAAAAPVKLADYKIHKDPPGLSGSLVEGRINYDAFVLDNKVNALYLYSTKAAESGTQK</sequence>
<evidence type="ECO:0000313" key="2">
    <source>
        <dbReference type="Proteomes" id="UP000446866"/>
    </source>
</evidence>
<evidence type="ECO:0000313" key="1">
    <source>
        <dbReference type="EMBL" id="NBH62437.1"/>
    </source>
</evidence>
<protein>
    <recommendedName>
        <fullName evidence="3">Phage major capsid protein</fullName>
    </recommendedName>
</protein>